<keyword evidence="11 14" id="KW-0275">Fatty acid biosynthesis</keyword>
<evidence type="ECO:0000256" key="11">
    <source>
        <dbReference type="ARBA" id="ARBA00023160"/>
    </source>
</evidence>
<evidence type="ECO:0000256" key="4">
    <source>
        <dbReference type="ARBA" id="ARBA00013122"/>
    </source>
</evidence>
<keyword evidence="16" id="KW-1185">Reference proteome</keyword>
<keyword evidence="12 14" id="KW-0456">Lyase</keyword>
<dbReference type="PANTHER" id="PTHR11035:SF3">
    <property type="entry name" value="VERY-LONG-CHAIN (3R)-3-HYDROXYACYL-COA DEHYDRATASE"/>
    <property type="match status" value="1"/>
</dbReference>
<reference evidence="15" key="1">
    <citation type="submission" date="2022-12" db="EMBL/GenBank/DDBJ databases">
        <authorList>
            <person name="Brejova B."/>
        </authorList>
    </citation>
    <scope>NUCLEOTIDE SEQUENCE</scope>
</reference>
<keyword evidence="8 14" id="KW-1133">Transmembrane helix</keyword>
<dbReference type="GO" id="GO:0005789">
    <property type="term" value="C:endoplasmic reticulum membrane"/>
    <property type="evidence" value="ECO:0007669"/>
    <property type="project" value="UniProtKB-SubCell"/>
</dbReference>
<evidence type="ECO:0000256" key="14">
    <source>
        <dbReference type="RuleBase" id="RU363109"/>
    </source>
</evidence>
<keyword evidence="14" id="KW-0256">Endoplasmic reticulum</keyword>
<comment type="similarity">
    <text evidence="3 14">Belongs to the very long-chain fatty acids dehydratase HACD family.</text>
</comment>
<dbReference type="EC" id="4.2.1.134" evidence="4 14"/>
<keyword evidence="10 14" id="KW-0472">Membrane</keyword>
<evidence type="ECO:0000256" key="5">
    <source>
        <dbReference type="ARBA" id="ARBA00022516"/>
    </source>
</evidence>
<sequence length="194" mass="22886">MSSSFISSYLSFYNLLSSSLWSYILIENIFYVFIQKAFPIPPHQVLIYTQVFNTTIEILHSIFGLVRTPIPTLLLQSFARLIILIGIVVYIPQSPAIYNIYTFSGLIFAWSITEIIRYSYYVFKNSSILKYLRYTTFIILYPIGLTSESWTVFHSYEYTSGFYYYFLKYAIVLYLPGFLSLYSYMFKQRAKVLH</sequence>
<dbReference type="InterPro" id="IPR007482">
    <property type="entry name" value="Tyr_Pase-like_PTPLA"/>
</dbReference>
<dbReference type="GO" id="GO:0030148">
    <property type="term" value="P:sphingolipid biosynthetic process"/>
    <property type="evidence" value="ECO:0007669"/>
    <property type="project" value="TreeGrafter"/>
</dbReference>
<evidence type="ECO:0000256" key="2">
    <source>
        <dbReference type="ARBA" id="ARBA00005194"/>
    </source>
</evidence>
<evidence type="ECO:0000256" key="9">
    <source>
        <dbReference type="ARBA" id="ARBA00023098"/>
    </source>
</evidence>
<comment type="caution">
    <text evidence="15">The sequence shown here is derived from an EMBL/GenBank/DDBJ whole genome shotgun (WGS) entry which is preliminary data.</text>
</comment>
<comment type="pathway">
    <text evidence="2 14">Lipid metabolism; fatty acid biosynthesis.</text>
</comment>
<organism evidence="15 16">
    <name type="scientific">Candida verbasci</name>
    <dbReference type="NCBI Taxonomy" id="1227364"/>
    <lineage>
        <taxon>Eukaryota</taxon>
        <taxon>Fungi</taxon>
        <taxon>Dikarya</taxon>
        <taxon>Ascomycota</taxon>
        <taxon>Saccharomycotina</taxon>
        <taxon>Pichiomycetes</taxon>
        <taxon>Debaryomycetaceae</taxon>
        <taxon>Candida/Lodderomyces clade</taxon>
        <taxon>Candida</taxon>
    </lineage>
</organism>
<evidence type="ECO:0000256" key="3">
    <source>
        <dbReference type="ARBA" id="ARBA00007811"/>
    </source>
</evidence>
<keyword evidence="7 14" id="KW-0276">Fatty acid metabolism</keyword>
<evidence type="ECO:0000256" key="10">
    <source>
        <dbReference type="ARBA" id="ARBA00023136"/>
    </source>
</evidence>
<evidence type="ECO:0000313" key="15">
    <source>
        <dbReference type="EMBL" id="CAI5760437.1"/>
    </source>
</evidence>
<evidence type="ECO:0000256" key="8">
    <source>
        <dbReference type="ARBA" id="ARBA00022989"/>
    </source>
</evidence>
<feature type="transmembrane region" description="Helical" evidence="14">
    <location>
        <begin position="12"/>
        <end position="34"/>
    </location>
</feature>
<evidence type="ECO:0000313" key="16">
    <source>
        <dbReference type="Proteomes" id="UP001152885"/>
    </source>
</evidence>
<accession>A0A9W4U1G9</accession>
<dbReference type="PANTHER" id="PTHR11035">
    <property type="entry name" value="VERY-LONG-CHAIN (3R)-3-HYDROXYACYL-COA DEHYDRATASE"/>
    <property type="match status" value="1"/>
</dbReference>
<keyword evidence="5 14" id="KW-0444">Lipid biosynthesis</keyword>
<keyword evidence="9 14" id="KW-0443">Lipid metabolism</keyword>
<dbReference type="Proteomes" id="UP001152885">
    <property type="component" value="Unassembled WGS sequence"/>
</dbReference>
<feature type="transmembrane region" description="Helical" evidence="14">
    <location>
        <begin position="131"/>
        <end position="150"/>
    </location>
</feature>
<feature type="transmembrane region" description="Helical" evidence="14">
    <location>
        <begin position="73"/>
        <end position="91"/>
    </location>
</feature>
<dbReference type="GO" id="GO:0102158">
    <property type="term" value="F:very-long-chain (3R)-3-hydroxyacyl-CoA dehydratase activity"/>
    <property type="evidence" value="ECO:0007669"/>
    <property type="project" value="UniProtKB-EC"/>
</dbReference>
<protein>
    <recommendedName>
        <fullName evidence="4 14">Very-long-chain (3R)-3-hydroxyacyl-CoA dehydratase</fullName>
        <ecNumber evidence="4 14">4.2.1.134</ecNumber>
    </recommendedName>
</protein>
<feature type="transmembrane region" description="Helical" evidence="14">
    <location>
        <begin position="97"/>
        <end position="119"/>
    </location>
</feature>
<comment type="subcellular location">
    <subcellularLocation>
        <location evidence="14">Endoplasmic reticulum membrane</location>
        <topology evidence="14">Multi-pass membrane protein</topology>
    </subcellularLocation>
    <subcellularLocation>
        <location evidence="1">Membrane</location>
        <topology evidence="1">Multi-pass membrane protein</topology>
    </subcellularLocation>
</comment>
<feature type="transmembrane region" description="Helical" evidence="14">
    <location>
        <begin position="46"/>
        <end position="66"/>
    </location>
</feature>
<dbReference type="GO" id="GO:0042761">
    <property type="term" value="P:very long-chain fatty acid biosynthetic process"/>
    <property type="evidence" value="ECO:0007669"/>
    <property type="project" value="TreeGrafter"/>
</dbReference>
<dbReference type="EMBL" id="CANTUO010000006">
    <property type="protein sequence ID" value="CAI5760437.1"/>
    <property type="molecule type" value="Genomic_DNA"/>
</dbReference>
<evidence type="ECO:0000256" key="12">
    <source>
        <dbReference type="ARBA" id="ARBA00023239"/>
    </source>
</evidence>
<dbReference type="Pfam" id="PF04387">
    <property type="entry name" value="PTPLA"/>
    <property type="match status" value="1"/>
</dbReference>
<dbReference type="GO" id="GO:0030497">
    <property type="term" value="P:fatty acid elongation"/>
    <property type="evidence" value="ECO:0007669"/>
    <property type="project" value="TreeGrafter"/>
</dbReference>
<dbReference type="OrthoDB" id="46988at2759"/>
<comment type="catalytic activity">
    <reaction evidence="13 14">
        <text>a very-long-chain (3R)-3-hydroxyacyl-CoA = a very-long-chain (2E)-enoyl-CoA + H2O</text>
        <dbReference type="Rhea" id="RHEA:45812"/>
        <dbReference type="ChEBI" id="CHEBI:15377"/>
        <dbReference type="ChEBI" id="CHEBI:83728"/>
        <dbReference type="ChEBI" id="CHEBI:85440"/>
        <dbReference type="EC" id="4.2.1.134"/>
    </reaction>
</comment>
<comment type="function">
    <text evidence="14">Catalyzes the third of the four reactions of the long-chain fatty acids elongation cycle. This endoplasmic reticulum-bound enzymatic process, allows the addition of two carbons to the chain of long- and very long-chain fatty acids/VLCFAs per cycle. This enzyme catalyzes the dehydration of the 3-hydroxyacyl-CoA intermediate into trans-2,3-enoyl-CoA, within each cycle of fatty acid elongation. Thereby, it participates to the production of VLCFAs of different chain lengths that are involved in multiple biological processes as precursors of membrane lipids and lipid mediators.</text>
</comment>
<evidence type="ECO:0000256" key="6">
    <source>
        <dbReference type="ARBA" id="ARBA00022692"/>
    </source>
</evidence>
<keyword evidence="6 14" id="KW-0812">Transmembrane</keyword>
<feature type="transmembrane region" description="Helical" evidence="14">
    <location>
        <begin position="162"/>
        <end position="184"/>
    </location>
</feature>
<name>A0A9W4U1G9_9ASCO</name>
<evidence type="ECO:0000256" key="7">
    <source>
        <dbReference type="ARBA" id="ARBA00022832"/>
    </source>
</evidence>
<evidence type="ECO:0000256" key="13">
    <source>
        <dbReference type="ARBA" id="ARBA00036671"/>
    </source>
</evidence>
<gene>
    <name evidence="15" type="ORF">CANVERA_P4947</name>
</gene>
<evidence type="ECO:0000256" key="1">
    <source>
        <dbReference type="ARBA" id="ARBA00004141"/>
    </source>
</evidence>
<proteinExistence type="inferred from homology"/>
<dbReference type="AlphaFoldDB" id="A0A9W4U1G9"/>